<feature type="signal peptide" evidence="1">
    <location>
        <begin position="1"/>
        <end position="25"/>
    </location>
</feature>
<dbReference type="AlphaFoldDB" id="A0A0F3NR80"/>
<feature type="chain" id="PRO_5002465090" evidence="1">
    <location>
        <begin position="26"/>
        <end position="303"/>
    </location>
</feature>
<gene>
    <name evidence="3" type="ORF">NLO413_0811</name>
</gene>
<dbReference type="STRING" id="1359163.NLO413_0811"/>
<dbReference type="InterPro" id="IPR011250">
    <property type="entry name" value="OMP/PagP_B-barrel"/>
</dbReference>
<evidence type="ECO:0000313" key="4">
    <source>
        <dbReference type="Proteomes" id="UP000033562"/>
    </source>
</evidence>
<proteinExistence type="predicted"/>
<keyword evidence="1" id="KW-0732">Signal</keyword>
<evidence type="ECO:0000256" key="1">
    <source>
        <dbReference type="SAM" id="SignalP"/>
    </source>
</evidence>
<dbReference type="OrthoDB" id="7162813at2"/>
<reference evidence="3 4" key="1">
    <citation type="submission" date="2015-02" db="EMBL/GenBank/DDBJ databases">
        <title>Genome Sequencing of Rickettsiales.</title>
        <authorList>
            <person name="Daugherty S.C."/>
            <person name="Su Q."/>
            <person name="Abolude K."/>
            <person name="Beier-Sexton M."/>
            <person name="Carlyon J.A."/>
            <person name="Carter R."/>
            <person name="Day N.P."/>
            <person name="Dumler S.J."/>
            <person name="Dyachenko V."/>
            <person name="Godinez A."/>
            <person name="Kurtti T.J."/>
            <person name="Lichay M."/>
            <person name="Mullins K.E."/>
            <person name="Ott S."/>
            <person name="Pappas-Brown V."/>
            <person name="Paris D.H."/>
            <person name="Patel P."/>
            <person name="Richards A.L."/>
            <person name="Sadzewicz L."/>
            <person name="Sears K."/>
            <person name="Seidman D."/>
            <person name="Sengamalay N."/>
            <person name="Stenos J."/>
            <person name="Tallon L.J."/>
            <person name="Vincent G."/>
            <person name="Fraser C.M."/>
            <person name="Munderloh U."/>
            <person name="Dunning-Hotopp J.C."/>
        </authorList>
    </citation>
    <scope>NUCLEOTIDE SEQUENCE [LARGE SCALE GENOMIC DNA]</scope>
    <source>
        <strain evidence="3 4">RAC413</strain>
    </source>
</reference>
<evidence type="ECO:0000259" key="2">
    <source>
        <dbReference type="Pfam" id="PF01617"/>
    </source>
</evidence>
<dbReference type="Pfam" id="PF01617">
    <property type="entry name" value="Surface_Ag_2"/>
    <property type="match status" value="1"/>
</dbReference>
<evidence type="ECO:0000313" key="3">
    <source>
        <dbReference type="EMBL" id="KJV69419.1"/>
    </source>
</evidence>
<dbReference type="RefSeq" id="WP_052690386.1">
    <property type="nucleotide sequence ID" value="NZ_LANX01000001.1"/>
</dbReference>
<dbReference type="EMBL" id="LANX01000001">
    <property type="protein sequence ID" value="KJV69419.1"/>
    <property type="molecule type" value="Genomic_DNA"/>
</dbReference>
<dbReference type="Gene3D" id="2.40.160.20">
    <property type="match status" value="1"/>
</dbReference>
<dbReference type="InterPro" id="IPR002566">
    <property type="entry name" value="Msp4_OMP-like"/>
</dbReference>
<sequence length="303" mass="33105">MIYKDLFIKTSFVALALLMPFYSSAQVVVEEESKSNVQNYGFYIGGQYKPGISIMGDLALKGDLVDIKAIIGLKPEATGTVDADGKTAIGKALETATNFKGIYKPTYNNSLTGFSGLIGYSMNSGMRIEFEGSYEDFELKNPGGYTLKDGYKYFVAAYNLKSGSPDEIDSSGKKYFIIKNSNIVVASTMINACYDFAPDSLGNVGEISPYLCAGIGGSFMKAFDSQYVKFAYQAKAGVSYFISPSVAIFVDGYYEGILNNKFKDLHYNYYYSTSSTSPLSNIISATLDFNYFGGEIGVKFILN</sequence>
<name>A0A0F3NR80_9RICK</name>
<dbReference type="Proteomes" id="UP000033562">
    <property type="component" value="Unassembled WGS sequence"/>
</dbReference>
<keyword evidence="4" id="KW-1185">Reference proteome</keyword>
<feature type="domain" description="Msp4/OMP-like" evidence="2">
    <location>
        <begin position="40"/>
        <end position="301"/>
    </location>
</feature>
<accession>A0A0F3NR80</accession>
<organism evidence="3 4">
    <name type="scientific">Candidatus Neoehrlichia procyonis str. RAC413</name>
    <dbReference type="NCBI Taxonomy" id="1359163"/>
    <lineage>
        <taxon>Bacteria</taxon>
        <taxon>Pseudomonadati</taxon>
        <taxon>Pseudomonadota</taxon>
        <taxon>Alphaproteobacteria</taxon>
        <taxon>Rickettsiales</taxon>
        <taxon>Anaplasmataceae</taxon>
        <taxon>Candidatus Neoehrlichia</taxon>
    </lineage>
</organism>
<protein>
    <submittedName>
        <fullName evidence="3">Surface antigen family protein</fullName>
    </submittedName>
</protein>
<comment type="caution">
    <text evidence="3">The sequence shown here is derived from an EMBL/GenBank/DDBJ whole genome shotgun (WGS) entry which is preliminary data.</text>
</comment>
<dbReference type="SUPFAM" id="SSF56925">
    <property type="entry name" value="OMPA-like"/>
    <property type="match status" value="1"/>
</dbReference>